<dbReference type="RefSeq" id="WP_197642075.1">
    <property type="nucleotide sequence ID" value="NZ_JAEACP010000003.1"/>
</dbReference>
<keyword evidence="2" id="KW-1185">Reference proteome</keyword>
<keyword evidence="1" id="KW-0378">Hydrolase</keyword>
<dbReference type="CDD" id="cd00085">
    <property type="entry name" value="HNHc"/>
    <property type="match status" value="1"/>
</dbReference>
<dbReference type="GO" id="GO:0004519">
    <property type="term" value="F:endonuclease activity"/>
    <property type="evidence" value="ECO:0007669"/>
    <property type="project" value="UniProtKB-KW"/>
</dbReference>
<dbReference type="InterPro" id="IPR003615">
    <property type="entry name" value="HNH_nuc"/>
</dbReference>
<proteinExistence type="predicted"/>
<accession>A0ABV7DYH7</accession>
<protein>
    <submittedName>
        <fullName evidence="1">HNH endonuclease</fullName>
    </submittedName>
</protein>
<sequence length="336" mass="37043">MRRAEVLAKARELAALYSTNRARASRHLKNSTDFIAAEGPFPFVPLHRVITGLHRKDMLADNLPRQELARHHPRLTEASYVALRDGASGFEEAWQAYLGSLAALGVSDPSKGTPSSRAVRVFYVPTAAEPRHEAVLLAMDQVSRHGLPEGFGAAKVWFVQHPDTGEFLPAKAVWGQATGLRASDFNAHHARDKLRALDFHVPGPDDPAADLALSPQELVARTVFTEGAVHQITTNSRERSPEARREAEAYWRNLRGGLICEGCEIDFGRTYGLRGEGFMHFHHRNPLAAAEGVREVDGARDLVPLCPNCHAMVHRGEALLEIEELRALLGKPPRHG</sequence>
<gene>
    <name evidence="1" type="ORF">ACFOD6_17485</name>
</gene>
<dbReference type="EMBL" id="JBHRSM010000026">
    <property type="protein sequence ID" value="MFC3087845.1"/>
    <property type="molecule type" value="Genomic_DNA"/>
</dbReference>
<keyword evidence="1" id="KW-0540">Nuclease</keyword>
<evidence type="ECO:0000313" key="2">
    <source>
        <dbReference type="Proteomes" id="UP001595445"/>
    </source>
</evidence>
<reference evidence="2" key="1">
    <citation type="journal article" date="2019" name="Int. J. Syst. Evol. Microbiol.">
        <title>The Global Catalogue of Microorganisms (GCM) 10K type strain sequencing project: providing services to taxonomists for standard genome sequencing and annotation.</title>
        <authorList>
            <consortium name="The Broad Institute Genomics Platform"/>
            <consortium name="The Broad Institute Genome Sequencing Center for Infectious Disease"/>
            <person name="Wu L."/>
            <person name="Ma J."/>
        </authorList>
    </citation>
    <scope>NUCLEOTIDE SEQUENCE [LARGE SCALE GENOMIC DNA]</scope>
    <source>
        <strain evidence="2">KCTC 62102</strain>
    </source>
</reference>
<organism evidence="1 2">
    <name type="scientific">Tabrizicola soli</name>
    <dbReference type="NCBI Taxonomy" id="2185115"/>
    <lineage>
        <taxon>Bacteria</taxon>
        <taxon>Pseudomonadati</taxon>
        <taxon>Pseudomonadota</taxon>
        <taxon>Alphaproteobacteria</taxon>
        <taxon>Rhodobacterales</taxon>
        <taxon>Paracoccaceae</taxon>
        <taxon>Tabrizicola</taxon>
    </lineage>
</organism>
<comment type="caution">
    <text evidence="1">The sequence shown here is derived from an EMBL/GenBank/DDBJ whole genome shotgun (WGS) entry which is preliminary data.</text>
</comment>
<dbReference type="Proteomes" id="UP001595445">
    <property type="component" value="Unassembled WGS sequence"/>
</dbReference>
<name>A0ABV7DYH7_9RHOB</name>
<keyword evidence="1" id="KW-0255">Endonuclease</keyword>
<evidence type="ECO:0000313" key="1">
    <source>
        <dbReference type="EMBL" id="MFC3087845.1"/>
    </source>
</evidence>